<dbReference type="EMBL" id="DF977530">
    <property type="protein sequence ID" value="GAP92755.2"/>
    <property type="molecule type" value="Genomic_DNA"/>
</dbReference>
<protein>
    <recommendedName>
        <fullName evidence="7">Ubiquitin carboxyl-terminal hydrolase</fullName>
        <ecNumber evidence="7">3.4.19.12</ecNumber>
    </recommendedName>
</protein>
<evidence type="ECO:0000256" key="3">
    <source>
        <dbReference type="ARBA" id="ARBA00022786"/>
    </source>
</evidence>
<evidence type="ECO:0000256" key="4">
    <source>
        <dbReference type="ARBA" id="ARBA00022801"/>
    </source>
</evidence>
<dbReference type="EC" id="3.4.19.12" evidence="7"/>
<dbReference type="Pfam" id="PF01088">
    <property type="entry name" value="Peptidase_C12"/>
    <property type="match status" value="1"/>
</dbReference>
<organism evidence="9">
    <name type="scientific">Rosellinia necatrix</name>
    <name type="common">White root-rot fungus</name>
    <dbReference type="NCBI Taxonomy" id="77044"/>
    <lineage>
        <taxon>Eukaryota</taxon>
        <taxon>Fungi</taxon>
        <taxon>Dikarya</taxon>
        <taxon>Ascomycota</taxon>
        <taxon>Pezizomycotina</taxon>
        <taxon>Sordariomycetes</taxon>
        <taxon>Xylariomycetidae</taxon>
        <taxon>Xylariales</taxon>
        <taxon>Xylariaceae</taxon>
        <taxon>Rosellinia</taxon>
    </lineage>
</organism>
<keyword evidence="3 7" id="KW-0833">Ubl conjugation pathway</keyword>
<feature type="domain" description="UCH catalytic" evidence="8">
    <location>
        <begin position="21"/>
        <end position="254"/>
    </location>
</feature>
<evidence type="ECO:0000256" key="2">
    <source>
        <dbReference type="ARBA" id="ARBA00022670"/>
    </source>
</evidence>
<dbReference type="InterPro" id="IPR038765">
    <property type="entry name" value="Papain-like_cys_pep_sf"/>
</dbReference>
<proteinExistence type="inferred from homology"/>
<dbReference type="GO" id="GO:0016579">
    <property type="term" value="P:protein deubiquitination"/>
    <property type="evidence" value="ECO:0007669"/>
    <property type="project" value="TreeGrafter"/>
</dbReference>
<keyword evidence="4 7" id="KW-0378">Hydrolase</keyword>
<dbReference type="InterPro" id="IPR001578">
    <property type="entry name" value="Peptidase_C12_UCH"/>
</dbReference>
<evidence type="ECO:0000313" key="10">
    <source>
        <dbReference type="Proteomes" id="UP000054516"/>
    </source>
</evidence>
<dbReference type="STRING" id="77044.A0A1W2TVT0"/>
<dbReference type="PANTHER" id="PTHR10589">
    <property type="entry name" value="UBIQUITIN CARBOXYL-TERMINAL HYDROLASE"/>
    <property type="match status" value="1"/>
</dbReference>
<comment type="similarity">
    <text evidence="6 7">Belongs to the peptidase C12 family.</text>
</comment>
<dbReference type="AlphaFoldDB" id="A0A1W2TVT0"/>
<sequence>MTEPNDNVDAGSQKPQKAKRVFTMLENNPAVMNELTHRIGVSPALQFYDVYSLYDDDMMALVPRPVYALLATIPMSAAWRRNRDAEDAPLPWYGGAGPGEPVFWLQQTVVHGCGLIGLLHCVANGVPPASIAPGSDLARFLEEAVPLGMDGRAELLNDSAALYEASEAVAHKGDTQAVGPDEPNSNHFVALVKARDGRLWELEGARKGPLDRGLLGEDEDAFSDRALELGIRRLVQIQREAGDDLPFSCIALAPSME</sequence>
<evidence type="ECO:0000256" key="7">
    <source>
        <dbReference type="RuleBase" id="RU361215"/>
    </source>
</evidence>
<dbReference type="InterPro" id="IPR036959">
    <property type="entry name" value="Peptidase_C12_UCH_sf"/>
</dbReference>
<comment type="caution">
    <text evidence="6">Lacks conserved residue(s) required for the propagation of feature annotation.</text>
</comment>
<dbReference type="PANTHER" id="PTHR10589:SF41">
    <property type="entry name" value="UBIQUITIN CARBOXYL-TERMINAL HYDROLASE"/>
    <property type="match status" value="1"/>
</dbReference>
<dbReference type="Gene3D" id="3.40.532.10">
    <property type="entry name" value="Peptidase C12, ubiquitin carboxyl-terminal hydrolase"/>
    <property type="match status" value="1"/>
</dbReference>
<dbReference type="Proteomes" id="UP000054516">
    <property type="component" value="Unassembled WGS sequence"/>
</dbReference>
<dbReference type="GO" id="GO:0005737">
    <property type="term" value="C:cytoplasm"/>
    <property type="evidence" value="ECO:0007669"/>
    <property type="project" value="TreeGrafter"/>
</dbReference>
<evidence type="ECO:0000313" key="9">
    <source>
        <dbReference type="EMBL" id="GAP92755.2"/>
    </source>
</evidence>
<dbReference type="CDD" id="cd09616">
    <property type="entry name" value="Peptidase_C12_UCH_L1_L3"/>
    <property type="match status" value="1"/>
</dbReference>
<dbReference type="GO" id="GO:0006511">
    <property type="term" value="P:ubiquitin-dependent protein catabolic process"/>
    <property type="evidence" value="ECO:0007669"/>
    <property type="project" value="UniProtKB-UniRule"/>
</dbReference>
<evidence type="ECO:0000256" key="1">
    <source>
        <dbReference type="ARBA" id="ARBA00000707"/>
    </source>
</evidence>
<accession>A0A1W2TVT0</accession>
<comment type="catalytic activity">
    <reaction evidence="1 7">
        <text>Thiol-dependent hydrolysis of ester, thioester, amide, peptide and isopeptide bonds formed by the C-terminal Gly of ubiquitin (a 76-residue protein attached to proteins as an intracellular targeting signal).</text>
        <dbReference type="EC" id="3.4.19.12"/>
    </reaction>
</comment>
<dbReference type="OMA" id="KATMHNI"/>
<dbReference type="GO" id="GO:0004843">
    <property type="term" value="F:cysteine-type deubiquitinase activity"/>
    <property type="evidence" value="ECO:0007669"/>
    <property type="project" value="UniProtKB-EC"/>
</dbReference>
<dbReference type="SUPFAM" id="SSF54001">
    <property type="entry name" value="Cysteine proteinases"/>
    <property type="match status" value="1"/>
</dbReference>
<keyword evidence="2 7" id="KW-0645">Protease</keyword>
<dbReference type="PROSITE" id="PS52048">
    <property type="entry name" value="UCH_DOMAIN"/>
    <property type="match status" value="1"/>
</dbReference>
<name>A0A1W2TVT0_ROSNE</name>
<gene>
    <name evidence="9" type="ORF">SAMD00023353_8500160</name>
</gene>
<evidence type="ECO:0000256" key="5">
    <source>
        <dbReference type="ARBA" id="ARBA00022807"/>
    </source>
</evidence>
<dbReference type="PRINTS" id="PR00707">
    <property type="entry name" value="UBCTHYDRLASE"/>
</dbReference>
<evidence type="ECO:0000259" key="8">
    <source>
        <dbReference type="PROSITE" id="PS52048"/>
    </source>
</evidence>
<reference evidence="9" key="1">
    <citation type="submission" date="2016-03" db="EMBL/GenBank/DDBJ databases">
        <title>Draft genome sequence of Rosellinia necatrix.</title>
        <authorList>
            <person name="Kanematsu S."/>
        </authorList>
    </citation>
    <scope>NUCLEOTIDE SEQUENCE [LARGE SCALE GENOMIC DNA]</scope>
    <source>
        <strain evidence="9">W97</strain>
    </source>
</reference>
<keyword evidence="5 7" id="KW-0788">Thiol protease</keyword>
<keyword evidence="10" id="KW-1185">Reference proteome</keyword>
<evidence type="ECO:0000256" key="6">
    <source>
        <dbReference type="PROSITE-ProRule" id="PRU01393"/>
    </source>
</evidence>
<dbReference type="OrthoDB" id="427186at2759"/>